<sequence length="67" mass="7126">MSSSKGRLSSSMNPVYSHVQPAAPYGNPAKNMAYTGEPLGGGSYGAELTSLCFSAYTLWHRNGVLQE</sequence>
<proteinExistence type="inferred from homology"/>
<accession>A0A0P7THH3</accession>
<dbReference type="AlphaFoldDB" id="A0A0P7THH3"/>
<evidence type="ECO:0000256" key="1">
    <source>
        <dbReference type="ARBA" id="ARBA00005357"/>
    </source>
</evidence>
<name>A0A0P7THH3_SCLFO</name>
<dbReference type="InterPro" id="IPR029247">
    <property type="entry name" value="FAM168A/MANI"/>
</dbReference>
<organism evidence="2 3">
    <name type="scientific">Scleropages formosus</name>
    <name type="common">Asian bonytongue</name>
    <name type="synonym">Osteoglossum formosum</name>
    <dbReference type="NCBI Taxonomy" id="113540"/>
    <lineage>
        <taxon>Eukaryota</taxon>
        <taxon>Metazoa</taxon>
        <taxon>Chordata</taxon>
        <taxon>Craniata</taxon>
        <taxon>Vertebrata</taxon>
        <taxon>Euteleostomi</taxon>
        <taxon>Actinopterygii</taxon>
        <taxon>Neopterygii</taxon>
        <taxon>Teleostei</taxon>
        <taxon>Osteoglossocephala</taxon>
        <taxon>Osteoglossomorpha</taxon>
        <taxon>Osteoglossiformes</taxon>
        <taxon>Osteoglossidae</taxon>
        <taxon>Scleropages</taxon>
    </lineage>
</organism>
<protein>
    <submittedName>
        <fullName evidence="2">Uncharacterized protein</fullName>
    </submittedName>
</protein>
<gene>
    <name evidence="2" type="ORF">Z043_121693</name>
</gene>
<evidence type="ECO:0000313" key="2">
    <source>
        <dbReference type="EMBL" id="KPP60322.1"/>
    </source>
</evidence>
<evidence type="ECO:0000313" key="3">
    <source>
        <dbReference type="Proteomes" id="UP000034805"/>
    </source>
</evidence>
<comment type="caution">
    <text evidence="2">The sequence shown here is derived from an EMBL/GenBank/DDBJ whole genome shotgun (WGS) entry which is preliminary data.</text>
</comment>
<dbReference type="EMBL" id="JARO02010893">
    <property type="protein sequence ID" value="KPP60322.1"/>
    <property type="molecule type" value="Genomic_DNA"/>
</dbReference>
<dbReference type="Proteomes" id="UP000034805">
    <property type="component" value="Unassembled WGS sequence"/>
</dbReference>
<comment type="similarity">
    <text evidence="1">Belongs to the FAM168 family.</text>
</comment>
<dbReference type="Pfam" id="PF14944">
    <property type="entry name" value="TCRP1"/>
    <property type="match status" value="1"/>
</dbReference>
<reference evidence="2 3" key="1">
    <citation type="submission" date="2015-08" db="EMBL/GenBank/DDBJ databases">
        <title>The genome of the Asian arowana (Scleropages formosus).</title>
        <authorList>
            <person name="Tan M.H."/>
            <person name="Gan H.M."/>
            <person name="Croft L.J."/>
            <person name="Austin C.M."/>
        </authorList>
    </citation>
    <scope>NUCLEOTIDE SEQUENCE [LARGE SCALE GENOMIC DNA]</scope>
    <source>
        <strain evidence="2">Aro1</strain>
    </source>
</reference>